<dbReference type="RefSeq" id="XP_008607680.1">
    <property type="nucleotide sequence ID" value="XM_008609458.1"/>
</dbReference>
<feature type="domain" description="RING-type" evidence="8">
    <location>
        <begin position="4420"/>
        <end position="4456"/>
    </location>
</feature>
<feature type="compositionally biased region" description="Acidic residues" evidence="6">
    <location>
        <begin position="3442"/>
        <end position="3462"/>
    </location>
</feature>
<evidence type="ECO:0000256" key="6">
    <source>
        <dbReference type="SAM" id="MobiDB-lite"/>
    </source>
</evidence>
<feature type="coiled-coil region" evidence="5">
    <location>
        <begin position="4376"/>
        <end position="4417"/>
    </location>
</feature>
<protein>
    <recommendedName>
        <fullName evidence="11">RING-type domain-containing protein</fullName>
    </recommendedName>
</protein>
<dbReference type="InterPro" id="IPR052972">
    <property type="entry name" value="Sacsin_chaperone_reg"/>
</dbReference>
<evidence type="ECO:0000259" key="8">
    <source>
        <dbReference type="PROSITE" id="PS50089"/>
    </source>
</evidence>
<dbReference type="InterPro" id="IPR058210">
    <property type="entry name" value="SACS/Nov_dom"/>
</dbReference>
<dbReference type="SUPFAM" id="SSF55874">
    <property type="entry name" value="ATPase domain of HSP90 chaperone/DNA topoisomerase II/histidine kinase"/>
    <property type="match status" value="2"/>
</dbReference>
<feature type="region of interest" description="Disordered" evidence="6">
    <location>
        <begin position="3442"/>
        <end position="3466"/>
    </location>
</feature>
<organism evidence="9 10">
    <name type="scientific">Saprolegnia diclina (strain VS20)</name>
    <dbReference type="NCBI Taxonomy" id="1156394"/>
    <lineage>
        <taxon>Eukaryota</taxon>
        <taxon>Sar</taxon>
        <taxon>Stramenopiles</taxon>
        <taxon>Oomycota</taxon>
        <taxon>Saprolegniomycetes</taxon>
        <taxon>Saprolegniales</taxon>
        <taxon>Saprolegniaceae</taxon>
        <taxon>Saprolegnia</taxon>
    </lineage>
</organism>
<evidence type="ECO:0000256" key="1">
    <source>
        <dbReference type="ARBA" id="ARBA00022723"/>
    </source>
</evidence>
<dbReference type="PANTHER" id="PTHR15600">
    <property type="entry name" value="SACSIN"/>
    <property type="match status" value="1"/>
</dbReference>
<dbReference type="SMART" id="SM00184">
    <property type="entry name" value="RING"/>
    <property type="match status" value="1"/>
</dbReference>
<dbReference type="Gene3D" id="3.30.40.10">
    <property type="entry name" value="Zinc/RING finger domain, C3HC4 (zinc finger)"/>
    <property type="match status" value="1"/>
</dbReference>
<evidence type="ECO:0008006" key="11">
    <source>
        <dbReference type="Google" id="ProtNLM"/>
    </source>
</evidence>
<dbReference type="SUPFAM" id="SSF46934">
    <property type="entry name" value="UBA-like"/>
    <property type="match status" value="1"/>
</dbReference>
<dbReference type="EMBL" id="JH767140">
    <property type="protein sequence ID" value="EQC38856.1"/>
    <property type="molecule type" value="Genomic_DNA"/>
</dbReference>
<dbReference type="Pfam" id="PF22562">
    <property type="entry name" value="UBA_7"/>
    <property type="match status" value="1"/>
</dbReference>
<dbReference type="InParanoid" id="T0QW03"/>
<evidence type="ECO:0000313" key="9">
    <source>
        <dbReference type="EMBL" id="EQC38856.1"/>
    </source>
</evidence>
<dbReference type="Pfam" id="PF13920">
    <property type="entry name" value="zf-C3HC4_3"/>
    <property type="match status" value="1"/>
</dbReference>
<evidence type="ECO:0000256" key="5">
    <source>
        <dbReference type="SAM" id="Coils"/>
    </source>
</evidence>
<keyword evidence="5" id="KW-0175">Coiled coil</keyword>
<dbReference type="VEuPathDB" id="FungiDB:SDRG_03814"/>
<keyword evidence="2 4" id="KW-0863">Zinc-finger</keyword>
<dbReference type="InterPro" id="IPR015940">
    <property type="entry name" value="UBA"/>
</dbReference>
<accession>T0QW03</accession>
<dbReference type="Gene3D" id="1.10.8.10">
    <property type="entry name" value="DNA helicase RuvA subunit, C-terminal domain"/>
    <property type="match status" value="1"/>
</dbReference>
<evidence type="ECO:0000256" key="2">
    <source>
        <dbReference type="ARBA" id="ARBA00022771"/>
    </source>
</evidence>
<gene>
    <name evidence="9" type="ORF">SDRG_03814</name>
</gene>
<dbReference type="OrthoDB" id="66198at2759"/>
<dbReference type="OMA" id="APWMNAD"/>
<dbReference type="CDD" id="cd16449">
    <property type="entry name" value="RING-HC"/>
    <property type="match status" value="1"/>
</dbReference>
<dbReference type="GO" id="GO:0008270">
    <property type="term" value="F:zinc ion binding"/>
    <property type="evidence" value="ECO:0007669"/>
    <property type="project" value="UniProtKB-KW"/>
</dbReference>
<sequence>MAMDEVVQFGDDFGQKIDLTVRIREILRNYPEGTSVLKEMVQNADDAGATTISFCLDKRTHGAEHLAYTKLASFQGPSLLVHNDARFTDADFASIQRIGDSLKKDASQGWKTGRFGIGFNSVYHMTDLPTFISGSHIVMFDPHACHLPNVNPSNPGKMINFMTRRDLLEQYPDQFCPFEGFGCDLRSPFDGTTFRLPLRTPEQAKTSKLTSRAQTLASVSQLLSDFAAESTMTLLFLRNVTTIHISQWETGQSAPTPLHTTSITNLSRELQAQRSQASLKAQAFPLQGQICDYPLEITTRNFGSNNDATSTWLICNQLGGKESTAMAIDPENASLRLVPYGGVAASLDVTTPLQGRAFCFLPLPVETGLPIHVNGYFELSSNRRDVWSGDGLTGEGLLRAQWNSSLLASVVAPCYARAIEAMTQYHTTPHLFPLQLPLPPWQTLVTSALTQVADKPCLYTLTKTFVSPRDALVLGPSSDKDALEPLLVHDGLGLVSVPPALQTLLLTTNTIPIEFGPRHARAWYRAHATCHGSNAAAMHALLAFVLRDGPRDDLDGVQLLPLMDHSVGRFAIQAPVDAAGLQQLLSMQFPRSLCVAALQKHENNAQAALEWLLTSTTKEACSTTYYLCSELELQLFGASARQLLVDMEAVGDCKATLLSLASHMNVQVMGVQDLGDFLPLVLPPHWARQSRVAWSIDATDLPTLAWFQDLWAYIGNSPSTLLDLCDQWPIVPTQNGAVCSLRKQSSILHTAWLAPSIVAILLRMQVDVLAHDLFRTEVSPEVWTYFQQPTPEGVVASLSRDRVEVLSAVERDELRTYIVSLHCDDMSASTVQALRSLPLFHGFGFRQSNAVAWDETDDRSLFVPLTPGLCVAPEIEPRLLDGRFVVHPELSKKVLTKLGLPTISRVNFFMTSMFAANVWSNLEPEMQLSLLEGFLLHVTTFVRDDPRFIGRAQQLQVFATMTGSWRYVTELYDPDIEAFVDMIEPSCFPSASLQTPAYLGALRLLGMQQMLTRSSVLHIAEVIATTGVAEETAEFQRRTKEFVKYVDAHADRLLQPQVSMHVATKKKKMSLQKKTGSFFKAFLDSRSSTLQDDEDNEVDDAAHAAALQLEMQDIIAFREQLVLLAWMPVLQSPPYACLPWPSSPPLVTSPLALRPAESQWLCSASFFILDGAIASSALRQLFGWDAPHALPVLLRQLVELHATFCAIGNDDAHLARLAAQVPTLYAALASYLVRDASAANGMQSALHNVPWLWIRDRFWRADQVAFDSYVHAHEYLAIVPKELLPYESLLSALGVRRRFHARDYVGVLEAMFTAHNTQPLSKDDVALAIQLAQTLSDEMSTGLDVYLPTASNVLELASSLLFNDAPWLAQPSGLVFVHPQLSNVVAGKLGAVSFRSSLLRSSSTALDGLEPEALDGVTAFGQSEPLTRRLAHILEQYPEGTSVLHELVQNADDAGATRVSVCLNLATYATSSLLSAPMAAWQGPALYCYNNAAFQERDFMNLARIGQGSKLHRVSTTGRFGLGFNSVYHLTDLPSIVSGSSLVMFDPHATFVPNATTTQPGIKINFTSSNVIAQFPDQFAPYKLFGCTLDEPYHGTLFRFPFRTTGMHSEIKRSAYTQHDMHELITQFQSSLAATMLFLRHVEHIAVYIKTDDDGSEPRLLYEASVPPRPPNALDAFANKDAFYRQLQRQAAPSIDHHVLSVTLSEPGNAAPVTENYLMAIGMGAGSAKAMALAHPELKLIPYVGIAARLDVVPTPLDGRAFCFLPLPVKVGLPVHINGYFELSSNRRDIWHGDDMTGEGRMRSEWNKALLVDAVAPTYLSLLLHVQAMVSKDHYLALFPPQRPPSPWSAVVDTLYARVGANKLVYCETSGAYVPFNVVLALDPALPSARATEVMEILRLHGLSYASFPPPLHALLLEKNVLLGATTPSTFRQLLQAERIRLQTLPPQLVPALVKLCVDDIRDEAQLEMLHALPLLVLRDQSVRPILLRGQGDAVYVCSSIEQTLLEGMCPHRVLNMELCGGVLRALPGFVTSANVKVFDLHELGAIASSLFPSAWRQKPRVPFVAHPSRPMTWWKALWSYVDDQVSNGNDVPTSLLEWPIKPVRINPTNTALMPLDTPVLSSLQGLRGDRDSILDFLKDHDLYVLDTSLFPNERCPSWMLSSGFAFACDASGLLSLFSRGTAIAAIPLPVARAFRALLVEADFETLSPANQATARSLPIFELSTLGGASTLVALDSASYLLPPSGFAYAPPPLLSLASSDERAFCLAAGVAQVTHDDALLEHVLPHLTFFDETLQIELLVKEVFLRYASMAPAVQKRLRETVRVPTADASSAHRPLHELHDPTSDALQGLLGPSSFPTPLLAAQLAVMKDMGLQQSISCLAMLESARSIENAPDTMRAVHLLGVVNEHLDAVFAPEKDSETIAALCAVAWLPIQTARPLDVLPWTVATGGVASPHATWPPEWIWYGSATKCILNGHVTSKVLRDACQWTLSADVLAQQLVAIAERHASSAVALEDPTFLHQRVANVYATLEGCIANLSDDETWKAHLASSPWIWTTSMRFVRVCQVAHDGPETVAPVLVTVADTRVPSTLLEAFAIKASFEMDDYARALTFLPRDAPLQASDMALVNVLLGLLEQASPDSVRNILLPDTDRMLAPATELVVDDMAWHKSSERGRRRFVHASVAPHVALRFGAVSKHALVANASCNSVKMMCPHLVAIKAHLPEANYASWATKLLRDMLDVSEALHCPRVDVVVDTRAHADQKVCRPSFQALQRDAIVFHFHDVQVQPETLFLKYGKGSAGLLSGLFVSDCIQVLSGTDFYVIDPSGTYLEQASTLRYNTQTPEFASFSDQLAPFASLPSLQSGTIVRCPLRTTPDSKLRPALTPQDMASFLSTANAFAPTSVLFSSYLRHLTLWHLTPELRTCTIDVALQNADRVLSQRLSLLQDDEWRKPKPTGLFGNVFKRSMTLPFAISDVAIRVSAQKEVAVHHWCVSANMAVGRTQDLAKAVPALSPHASVAHLVRTTGGATIPRVRGQLFAPFATDIYTGLPVHVHAGFGLDAPSLHVPVRGLGPKNHVMDEWNLTLLEDAVTEAYVQLLSTLKANAIAANVPRMLYGAWPALRRSTDLGRLVQRSLHPKVSQLELFLCGDGSYRRLTDGYFMEPTMPLQVAAYARLHFPMFTVPSSVVAATTTMQSTPRLFTPRVLREWLKRVAASSLHVGLCHDLLAYCLRDLTPMTYGELAGLPVLALADGTVGTVPKASLFSAIAAEPFIVATLDQQLLLPSMRSRFLALEFCRAFDLENVRLITALGAAPFSVTFLSQHIASELPPAWRNKDRVVWSPSQDVGVSALWLGRFWKEVGKKEHAQLFHAWPLLPIAGKNELLRCRYMDDVLVLKPGSASLELAASIARQRQVAIADDDAQHAAYLHERHVMDALAKQELHLDEDEDEEFEGDEADGEAEDSDNVPASEATVDAAGISLAVDDEAVSTAQDEATVDDEDGVISESEGTRRLHPLLARLDVPIFELGFVPEAQHHEWLVRPSDAALMILGGLFKWSHAGRLQWPMASQADREELVAYFADHGTLYGGFNQRRKDQLRGLPLYYSLLGDECILSHDTYYLVDESVIGFPAYLPEHTKQSFLHVPRPSLLAFFKELDVACLTEADMVAKFVVGRFDAFDAVQRTALLDTIQRKWSVFQRNASLVAFLQSTPLFSTRDGLIVPASTLLDPTHPVLASVLLPSFPESFPAPAYATPEWLDILHALGMTYELSTAVFARCANHVASWPTPLSSEHEAGALALHEAFARHYDKYERARSFLEELASIAFVPAIEHALSGPDRTILTRYCDCAVPSDEAVVFFSKPIALAYAVPPRVLWRRLDVVSPPPATDVLLTLERVTSNATVLDDWSHATSVLELFQKLFAYCDAHWDTLGHAMQSRLCELPLLPIGTRFVKASRVYVRLQENLAPFLFEVPRAFGAYDHLFQRLGTKESPSANDYAQLLAELATECMVLNLNELRAVVKMVTLVAETELTLSHPLMLPTTTHELVPLQLCVANDATARRLTLRMHMQLASIHVVHGMVTDAVVRALHVPSLSDLVVEELCPGEALVPTVDTTAMTAVLRSDAFGRGLAAVCVGSDDDIVLRFREHAICAVETLATRLYVRNGRLDVTKDPSSLCFIDETAKVLYVTTPGSLSLSHVVALCIQQSMPHALLDCAPVLAMLESSDIPQTLAYLRVGSRRVLQARGVPGAPLCDVDMLALELKPLRSFLPGEVVAIEGSNHEHVYATVLAEQSTGGLKQVQLCVDTKHTTTWLPSTQVFSFQSVRQSTTLSAATATPTTAAVQTAAVTSMPSSVPSLPVSETQVLDAVNELLGRVNMSLSAPYEALLQETLRLKQRLAHAEESYRAASERIEEALAEKKDVLEAMTCSVCFENDVNRVLVPCGHVFCSACVGRFPRNKCPTCRQDISTHCAFHKPY</sequence>
<dbReference type="GO" id="GO:0030544">
    <property type="term" value="F:Hsp70 protein binding"/>
    <property type="evidence" value="ECO:0007669"/>
    <property type="project" value="TreeGrafter"/>
</dbReference>
<evidence type="ECO:0000256" key="3">
    <source>
        <dbReference type="ARBA" id="ARBA00022833"/>
    </source>
</evidence>
<dbReference type="PROSITE" id="PS50089">
    <property type="entry name" value="ZF_RING_2"/>
    <property type="match status" value="1"/>
</dbReference>
<dbReference type="PROSITE" id="PS00518">
    <property type="entry name" value="ZF_RING_1"/>
    <property type="match status" value="1"/>
</dbReference>
<dbReference type="InterPro" id="IPR017907">
    <property type="entry name" value="Znf_RING_CS"/>
</dbReference>
<dbReference type="STRING" id="1156394.T0QW03"/>
<dbReference type="PANTHER" id="PTHR15600:SF42">
    <property type="entry name" value="SACSIN"/>
    <property type="match status" value="1"/>
</dbReference>
<reference evidence="9 10" key="1">
    <citation type="submission" date="2012-04" db="EMBL/GenBank/DDBJ databases">
        <title>The Genome Sequence of Saprolegnia declina VS20.</title>
        <authorList>
            <consortium name="The Broad Institute Genome Sequencing Platform"/>
            <person name="Russ C."/>
            <person name="Nusbaum C."/>
            <person name="Tyler B."/>
            <person name="van West P."/>
            <person name="Dieguez-Uribeondo J."/>
            <person name="de Bruijn I."/>
            <person name="Tripathy S."/>
            <person name="Jiang R."/>
            <person name="Young S.K."/>
            <person name="Zeng Q."/>
            <person name="Gargeya S."/>
            <person name="Fitzgerald M."/>
            <person name="Haas B."/>
            <person name="Abouelleil A."/>
            <person name="Alvarado L."/>
            <person name="Arachchi H.M."/>
            <person name="Berlin A."/>
            <person name="Chapman S.B."/>
            <person name="Goldberg J."/>
            <person name="Griggs A."/>
            <person name="Gujja S."/>
            <person name="Hansen M."/>
            <person name="Howarth C."/>
            <person name="Imamovic A."/>
            <person name="Larimer J."/>
            <person name="McCowen C."/>
            <person name="Montmayeur A."/>
            <person name="Murphy C."/>
            <person name="Neiman D."/>
            <person name="Pearson M."/>
            <person name="Priest M."/>
            <person name="Roberts A."/>
            <person name="Saif S."/>
            <person name="Shea T."/>
            <person name="Sisk P."/>
            <person name="Sykes S."/>
            <person name="Wortman J."/>
            <person name="Nusbaum C."/>
            <person name="Birren B."/>
        </authorList>
    </citation>
    <scope>NUCLEOTIDE SEQUENCE [LARGE SCALE GENOMIC DNA]</scope>
    <source>
        <strain evidence="9 10">VS20</strain>
    </source>
</reference>
<dbReference type="GeneID" id="19944541"/>
<dbReference type="Pfam" id="PF25794">
    <property type="entry name" value="SACS"/>
    <property type="match status" value="2"/>
</dbReference>
<dbReference type="InterPro" id="IPR013083">
    <property type="entry name" value="Znf_RING/FYVE/PHD"/>
</dbReference>
<dbReference type="InterPro" id="IPR001841">
    <property type="entry name" value="Znf_RING"/>
</dbReference>
<dbReference type="eggNOG" id="ENOG502QQPY">
    <property type="taxonomic scope" value="Eukaryota"/>
</dbReference>
<evidence type="ECO:0000313" key="10">
    <source>
        <dbReference type="Proteomes" id="UP000030762"/>
    </source>
</evidence>
<feature type="domain" description="UBA" evidence="7">
    <location>
        <begin position="575"/>
        <end position="615"/>
    </location>
</feature>
<name>T0QW03_SAPDV</name>
<dbReference type="SMART" id="SM00165">
    <property type="entry name" value="UBA"/>
    <property type="match status" value="1"/>
</dbReference>
<evidence type="ECO:0000256" key="4">
    <source>
        <dbReference type="PROSITE-ProRule" id="PRU00175"/>
    </source>
</evidence>
<proteinExistence type="predicted"/>
<keyword evidence="1" id="KW-0479">Metal-binding</keyword>
<keyword evidence="10" id="KW-1185">Reference proteome</keyword>
<dbReference type="InterPro" id="IPR009060">
    <property type="entry name" value="UBA-like_sf"/>
</dbReference>
<evidence type="ECO:0000259" key="7">
    <source>
        <dbReference type="PROSITE" id="PS50030"/>
    </source>
</evidence>
<dbReference type="PROSITE" id="PS50030">
    <property type="entry name" value="UBA"/>
    <property type="match status" value="1"/>
</dbReference>
<keyword evidence="3" id="KW-0862">Zinc</keyword>
<dbReference type="SUPFAM" id="SSF57850">
    <property type="entry name" value="RING/U-box"/>
    <property type="match status" value="1"/>
</dbReference>
<dbReference type="Proteomes" id="UP000030762">
    <property type="component" value="Unassembled WGS sequence"/>
</dbReference>
<dbReference type="InterPro" id="IPR036890">
    <property type="entry name" value="HATPase_C_sf"/>
</dbReference>
<dbReference type="NCBIfam" id="NF047352">
    <property type="entry name" value="P_loop_sacsin"/>
    <property type="match status" value="2"/>
</dbReference>